<comment type="similarity">
    <text evidence="1">Belongs to the UDP-glycosyltransferase family.</text>
</comment>
<evidence type="ECO:0000256" key="3">
    <source>
        <dbReference type="ARBA" id="ARBA00022679"/>
    </source>
</evidence>
<evidence type="ECO:0000256" key="1">
    <source>
        <dbReference type="ARBA" id="ARBA00009995"/>
    </source>
</evidence>
<evidence type="ECO:0000256" key="4">
    <source>
        <dbReference type="SAM" id="Phobius"/>
    </source>
</evidence>
<dbReference type="InterPro" id="IPR050271">
    <property type="entry name" value="UDP-glycosyltransferase"/>
</dbReference>
<dbReference type="PANTHER" id="PTHR48043">
    <property type="entry name" value="EG:EG0003.4 PROTEIN-RELATED"/>
    <property type="match status" value="1"/>
</dbReference>
<keyword evidence="2" id="KW-0328">Glycosyltransferase</keyword>
<name>A0ABD2MJ69_9CUCU</name>
<organism evidence="5 6">
    <name type="scientific">Cryptolaemus montrouzieri</name>
    <dbReference type="NCBI Taxonomy" id="559131"/>
    <lineage>
        <taxon>Eukaryota</taxon>
        <taxon>Metazoa</taxon>
        <taxon>Ecdysozoa</taxon>
        <taxon>Arthropoda</taxon>
        <taxon>Hexapoda</taxon>
        <taxon>Insecta</taxon>
        <taxon>Pterygota</taxon>
        <taxon>Neoptera</taxon>
        <taxon>Endopterygota</taxon>
        <taxon>Coleoptera</taxon>
        <taxon>Polyphaga</taxon>
        <taxon>Cucujiformia</taxon>
        <taxon>Coccinelloidea</taxon>
        <taxon>Coccinellidae</taxon>
        <taxon>Scymninae</taxon>
        <taxon>Scymnini</taxon>
        <taxon>Cryptolaemus</taxon>
    </lineage>
</organism>
<keyword evidence="4" id="KW-0472">Membrane</keyword>
<dbReference type="Pfam" id="PF00201">
    <property type="entry name" value="UDPGT"/>
    <property type="match status" value="1"/>
</dbReference>
<dbReference type="PANTHER" id="PTHR48043:SF145">
    <property type="entry name" value="FI06409P-RELATED"/>
    <property type="match status" value="1"/>
</dbReference>
<keyword evidence="4" id="KW-1133">Transmembrane helix</keyword>
<keyword evidence="6" id="KW-1185">Reference proteome</keyword>
<evidence type="ECO:0000313" key="6">
    <source>
        <dbReference type="Proteomes" id="UP001516400"/>
    </source>
</evidence>
<accession>A0ABD2MJ69</accession>
<dbReference type="EMBL" id="JABFTP020000001">
    <property type="protein sequence ID" value="KAL3266350.1"/>
    <property type="molecule type" value="Genomic_DNA"/>
</dbReference>
<dbReference type="AlphaFoldDB" id="A0ABD2MJ69"/>
<keyword evidence="3" id="KW-0808">Transferase</keyword>
<reference evidence="5 6" key="1">
    <citation type="journal article" date="2021" name="BMC Biol.">
        <title>Horizontally acquired antibacterial genes associated with adaptive radiation of ladybird beetles.</title>
        <authorList>
            <person name="Li H.S."/>
            <person name="Tang X.F."/>
            <person name="Huang Y.H."/>
            <person name="Xu Z.Y."/>
            <person name="Chen M.L."/>
            <person name="Du X.Y."/>
            <person name="Qiu B.Y."/>
            <person name="Chen P.T."/>
            <person name="Zhang W."/>
            <person name="Slipinski A."/>
            <person name="Escalona H.E."/>
            <person name="Waterhouse R.M."/>
            <person name="Zwick A."/>
            <person name="Pang H."/>
        </authorList>
    </citation>
    <scope>NUCLEOTIDE SEQUENCE [LARGE SCALE GENOMIC DNA]</scope>
    <source>
        <strain evidence="5">SYSU2018</strain>
    </source>
</reference>
<feature type="transmembrane region" description="Helical" evidence="4">
    <location>
        <begin position="40"/>
        <end position="63"/>
    </location>
</feature>
<dbReference type="Proteomes" id="UP001516400">
    <property type="component" value="Unassembled WGS sequence"/>
</dbReference>
<sequence>MIFKHTNEFGQRFTIDKDDKNLVANRDLRVVEVNVITMNLVFHLVLILISTCCCNCIKLLILLTNPGRSHFYVFKPLVIELNRRGHNITMVAHFSSGLSESNSYRELILKDENKEAVHIFDLEKNMPNLNKNRKDLVLRIRERSFIQCNSSLSQDVMRNLIAEKDQYDLILLEYFSNDCFFGFIDKFRIPVVGLSTTSILPWHNDRFGNIENPSYIPNAFSNFNTKMNFWDRMSNLFFVELYKYHYDTYISKVNEYFAEKFFNSKIAFKKDFITNYSSLMLVNTHYSLNIARPLVPSVIEVGGIHIGMPEKLPKVCIYEYLVHNFL</sequence>
<gene>
    <name evidence="5" type="ORF">HHI36_010528</name>
</gene>
<comment type="caution">
    <text evidence="5">The sequence shown here is derived from an EMBL/GenBank/DDBJ whole genome shotgun (WGS) entry which is preliminary data.</text>
</comment>
<protein>
    <submittedName>
        <fullName evidence="5">Uncharacterized protein</fullName>
    </submittedName>
</protein>
<evidence type="ECO:0000256" key="2">
    <source>
        <dbReference type="ARBA" id="ARBA00022676"/>
    </source>
</evidence>
<dbReference type="GO" id="GO:0016757">
    <property type="term" value="F:glycosyltransferase activity"/>
    <property type="evidence" value="ECO:0007669"/>
    <property type="project" value="UniProtKB-KW"/>
</dbReference>
<dbReference type="Gene3D" id="3.40.50.2000">
    <property type="entry name" value="Glycogen Phosphorylase B"/>
    <property type="match status" value="1"/>
</dbReference>
<dbReference type="InterPro" id="IPR002213">
    <property type="entry name" value="UDP_glucos_trans"/>
</dbReference>
<dbReference type="SUPFAM" id="SSF53756">
    <property type="entry name" value="UDP-Glycosyltransferase/glycogen phosphorylase"/>
    <property type="match status" value="1"/>
</dbReference>
<evidence type="ECO:0000313" key="5">
    <source>
        <dbReference type="EMBL" id="KAL3266350.1"/>
    </source>
</evidence>
<proteinExistence type="inferred from homology"/>
<keyword evidence="4" id="KW-0812">Transmembrane</keyword>